<dbReference type="Proteomes" id="UP000240708">
    <property type="component" value="Unassembled WGS sequence"/>
</dbReference>
<evidence type="ECO:0000313" key="1">
    <source>
        <dbReference type="EMBL" id="PSL05526.1"/>
    </source>
</evidence>
<organism evidence="1 2">
    <name type="scientific">Cecembia rubra</name>
    <dbReference type="NCBI Taxonomy" id="1485585"/>
    <lineage>
        <taxon>Bacteria</taxon>
        <taxon>Pseudomonadati</taxon>
        <taxon>Bacteroidota</taxon>
        <taxon>Cytophagia</taxon>
        <taxon>Cytophagales</taxon>
        <taxon>Cyclobacteriaceae</taxon>
        <taxon>Cecembia</taxon>
    </lineage>
</organism>
<proteinExistence type="predicted"/>
<accession>A0A2P8E7R3</accession>
<evidence type="ECO:0000313" key="2">
    <source>
        <dbReference type="Proteomes" id="UP000240708"/>
    </source>
</evidence>
<name>A0A2P8E7R3_9BACT</name>
<gene>
    <name evidence="1" type="ORF">CLV48_10336</name>
</gene>
<dbReference type="AlphaFoldDB" id="A0A2P8E7R3"/>
<comment type="caution">
    <text evidence="1">The sequence shown here is derived from an EMBL/GenBank/DDBJ whole genome shotgun (WGS) entry which is preliminary data.</text>
</comment>
<protein>
    <submittedName>
        <fullName evidence="1">Uncharacterized protein</fullName>
    </submittedName>
</protein>
<keyword evidence="2" id="KW-1185">Reference proteome</keyword>
<reference evidence="1 2" key="1">
    <citation type="submission" date="2018-03" db="EMBL/GenBank/DDBJ databases">
        <title>Genomic Encyclopedia of Archaeal and Bacterial Type Strains, Phase II (KMG-II): from individual species to whole genera.</title>
        <authorList>
            <person name="Goeker M."/>
        </authorList>
    </citation>
    <scope>NUCLEOTIDE SEQUENCE [LARGE SCALE GENOMIC DNA]</scope>
    <source>
        <strain evidence="1 2">DSM 28057</strain>
    </source>
</reference>
<dbReference type="EMBL" id="PYGF01000003">
    <property type="protein sequence ID" value="PSL05526.1"/>
    <property type="molecule type" value="Genomic_DNA"/>
</dbReference>
<sequence>MKKLAMIVLVVGLNFTLSFFYSKSGEKLVAQTNYSKMPTPKWCPEALMYATECSASGMGCQIVRCKKADA</sequence>